<dbReference type="PROSITE" id="PS50109">
    <property type="entry name" value="HIS_KIN"/>
    <property type="match status" value="1"/>
</dbReference>
<dbReference type="FunFam" id="3.30.565.10:FF:000006">
    <property type="entry name" value="Sensor histidine kinase WalK"/>
    <property type="match status" value="1"/>
</dbReference>
<comment type="catalytic activity">
    <reaction evidence="1">
        <text>ATP + protein L-histidine = ADP + protein N-phospho-L-histidine.</text>
        <dbReference type="EC" id="2.7.13.3"/>
    </reaction>
</comment>
<keyword evidence="4" id="KW-0808">Transferase</keyword>
<keyword evidence="6" id="KW-0902">Two-component regulatory system</keyword>
<dbReference type="EC" id="2.7.13.3" evidence="2"/>
<evidence type="ECO:0000256" key="8">
    <source>
        <dbReference type="SAM" id="Phobius"/>
    </source>
</evidence>
<dbReference type="InterPro" id="IPR050736">
    <property type="entry name" value="Sensor_HK_Regulatory"/>
</dbReference>
<evidence type="ECO:0000259" key="9">
    <source>
        <dbReference type="PROSITE" id="PS50109"/>
    </source>
</evidence>
<accession>A0A4P6JV72</accession>
<dbReference type="AlphaFoldDB" id="A0A4P6JV72"/>
<sequence length="413" mass="46083">MRIHNISPIPASFLHQPTWVRLMIIVLSLPISLGIYMLVYPHTHNGTSLVIPLILAAWFYGYKGIARVIPFNLAGIISVNSLMVGTIYWPQQMILSCATGVTGGALVGLVVSYLRATVDAIEEARQQALRAEQERARAEAQRVEAMQAERLMMQAYEHQLQLHQMKDQFMLHVNHELRTPLTEVYGYLELMSMQAGQLDKCRQEMFIQKAMDSCEELIHLVNNILAAANASKNIPTQIEEIPLEAIIQEALGHFKSQVKQAYKLDIDVPASLSVRADRQYLVQVLHHLLANAFKYPPPQSTITIKAGWQENKADPHQSQQVCISISDNGPGIAPDEMPQLFESFVRLRKHQLSGTLRGSGLGLYICKQLIEAMGGKIWAESSGIPGEGCCFHFILPGPIRHALPPQETTIQGE</sequence>
<evidence type="ECO:0000313" key="11">
    <source>
        <dbReference type="Proteomes" id="UP000290365"/>
    </source>
</evidence>
<evidence type="ECO:0000256" key="2">
    <source>
        <dbReference type="ARBA" id="ARBA00012438"/>
    </source>
</evidence>
<evidence type="ECO:0000256" key="6">
    <source>
        <dbReference type="ARBA" id="ARBA00023012"/>
    </source>
</evidence>
<dbReference type="CDD" id="cd00082">
    <property type="entry name" value="HisKA"/>
    <property type="match status" value="1"/>
</dbReference>
<dbReference type="GO" id="GO:0000155">
    <property type="term" value="F:phosphorelay sensor kinase activity"/>
    <property type="evidence" value="ECO:0007669"/>
    <property type="project" value="InterPro"/>
</dbReference>
<dbReference type="InterPro" id="IPR036890">
    <property type="entry name" value="HATPase_C_sf"/>
</dbReference>
<reference evidence="10 11" key="1">
    <citation type="submission" date="2019-01" db="EMBL/GenBank/DDBJ databases">
        <title>Ktedonosporobacter rubrisoli SCAWS-G2.</title>
        <authorList>
            <person name="Huang Y."/>
            <person name="Yan B."/>
        </authorList>
    </citation>
    <scope>NUCLEOTIDE SEQUENCE [LARGE SCALE GENOMIC DNA]</scope>
    <source>
        <strain evidence="10 11">SCAWS-G2</strain>
    </source>
</reference>
<dbReference type="Gene3D" id="1.10.287.130">
    <property type="match status" value="1"/>
</dbReference>
<feature type="transmembrane region" description="Helical" evidence="8">
    <location>
        <begin position="69"/>
        <end position="89"/>
    </location>
</feature>
<dbReference type="Pfam" id="PF00512">
    <property type="entry name" value="HisKA"/>
    <property type="match status" value="1"/>
</dbReference>
<keyword evidence="8" id="KW-1133">Transmembrane helix</keyword>
<evidence type="ECO:0000256" key="1">
    <source>
        <dbReference type="ARBA" id="ARBA00000085"/>
    </source>
</evidence>
<keyword evidence="3" id="KW-0597">Phosphoprotein</keyword>
<dbReference type="SUPFAM" id="SSF55874">
    <property type="entry name" value="ATPase domain of HSP90 chaperone/DNA topoisomerase II/histidine kinase"/>
    <property type="match status" value="1"/>
</dbReference>
<dbReference type="PANTHER" id="PTHR43711">
    <property type="entry name" value="TWO-COMPONENT HISTIDINE KINASE"/>
    <property type="match status" value="1"/>
</dbReference>
<proteinExistence type="predicted"/>
<evidence type="ECO:0000256" key="7">
    <source>
        <dbReference type="SAM" id="Coils"/>
    </source>
</evidence>
<dbReference type="SUPFAM" id="SSF47384">
    <property type="entry name" value="Homodimeric domain of signal transducing histidine kinase"/>
    <property type="match status" value="1"/>
</dbReference>
<dbReference type="InterPro" id="IPR036097">
    <property type="entry name" value="HisK_dim/P_sf"/>
</dbReference>
<keyword evidence="11" id="KW-1185">Reference proteome</keyword>
<dbReference type="PRINTS" id="PR00344">
    <property type="entry name" value="BCTRLSENSOR"/>
</dbReference>
<dbReference type="Gene3D" id="3.30.565.10">
    <property type="entry name" value="Histidine kinase-like ATPase, C-terminal domain"/>
    <property type="match status" value="1"/>
</dbReference>
<gene>
    <name evidence="10" type="ORF">EPA93_25915</name>
</gene>
<evidence type="ECO:0000313" key="10">
    <source>
        <dbReference type="EMBL" id="QBD79232.1"/>
    </source>
</evidence>
<dbReference type="SMART" id="SM00387">
    <property type="entry name" value="HATPase_c"/>
    <property type="match status" value="1"/>
</dbReference>
<dbReference type="Proteomes" id="UP000290365">
    <property type="component" value="Chromosome"/>
</dbReference>
<dbReference type="RefSeq" id="WP_129890285.1">
    <property type="nucleotide sequence ID" value="NZ_CP035758.1"/>
</dbReference>
<feature type="transmembrane region" description="Helical" evidence="8">
    <location>
        <begin position="20"/>
        <end position="39"/>
    </location>
</feature>
<dbReference type="EMBL" id="CP035758">
    <property type="protein sequence ID" value="QBD79232.1"/>
    <property type="molecule type" value="Genomic_DNA"/>
</dbReference>
<dbReference type="Pfam" id="PF02518">
    <property type="entry name" value="HATPase_c"/>
    <property type="match status" value="1"/>
</dbReference>
<feature type="coiled-coil region" evidence="7">
    <location>
        <begin position="114"/>
        <end position="151"/>
    </location>
</feature>
<feature type="transmembrane region" description="Helical" evidence="8">
    <location>
        <begin position="45"/>
        <end position="62"/>
    </location>
</feature>
<dbReference type="KEGG" id="kbs:EPA93_25915"/>
<dbReference type="InterPro" id="IPR005467">
    <property type="entry name" value="His_kinase_dom"/>
</dbReference>
<dbReference type="InterPro" id="IPR004358">
    <property type="entry name" value="Sig_transdc_His_kin-like_C"/>
</dbReference>
<name>A0A4P6JV72_KTERU</name>
<dbReference type="PANTHER" id="PTHR43711:SF1">
    <property type="entry name" value="HISTIDINE KINASE 1"/>
    <property type="match status" value="1"/>
</dbReference>
<feature type="domain" description="Histidine kinase" evidence="9">
    <location>
        <begin position="172"/>
        <end position="399"/>
    </location>
</feature>
<evidence type="ECO:0000256" key="4">
    <source>
        <dbReference type="ARBA" id="ARBA00022679"/>
    </source>
</evidence>
<keyword evidence="8" id="KW-0812">Transmembrane</keyword>
<keyword evidence="5 10" id="KW-0418">Kinase</keyword>
<dbReference type="InterPro" id="IPR003661">
    <property type="entry name" value="HisK_dim/P_dom"/>
</dbReference>
<dbReference type="OrthoDB" id="151985at2"/>
<dbReference type="SMART" id="SM00388">
    <property type="entry name" value="HisKA"/>
    <property type="match status" value="1"/>
</dbReference>
<keyword evidence="7" id="KW-0175">Coiled coil</keyword>
<dbReference type="InterPro" id="IPR003594">
    <property type="entry name" value="HATPase_dom"/>
</dbReference>
<protein>
    <recommendedName>
        <fullName evidence="2">histidine kinase</fullName>
        <ecNumber evidence="2">2.7.13.3</ecNumber>
    </recommendedName>
</protein>
<evidence type="ECO:0000256" key="5">
    <source>
        <dbReference type="ARBA" id="ARBA00022777"/>
    </source>
</evidence>
<evidence type="ECO:0000256" key="3">
    <source>
        <dbReference type="ARBA" id="ARBA00022553"/>
    </source>
</evidence>
<organism evidence="10 11">
    <name type="scientific">Ktedonosporobacter rubrisoli</name>
    <dbReference type="NCBI Taxonomy" id="2509675"/>
    <lineage>
        <taxon>Bacteria</taxon>
        <taxon>Bacillati</taxon>
        <taxon>Chloroflexota</taxon>
        <taxon>Ktedonobacteria</taxon>
        <taxon>Ktedonobacterales</taxon>
        <taxon>Ktedonosporobacteraceae</taxon>
        <taxon>Ktedonosporobacter</taxon>
    </lineage>
</organism>
<keyword evidence="8" id="KW-0472">Membrane</keyword>